<dbReference type="RefSeq" id="WP_117561152.1">
    <property type="nucleotide sequence ID" value="NZ_BAABZL010000001.1"/>
</dbReference>
<evidence type="ECO:0000313" key="17">
    <source>
        <dbReference type="Proteomes" id="UP001299608"/>
    </source>
</evidence>
<comment type="pathway">
    <text evidence="2 12">Amino-acid biosynthesis; L-lysine biosynthesis via DAP pathway; (S)-tetrahydrodipicolinate from L-aspartate: step 3/4.</text>
</comment>
<comment type="catalytic activity">
    <reaction evidence="11 12">
        <text>L-aspartate 4-semialdehyde + pyruvate = (2S,4S)-4-hydroxy-2,3,4,5-tetrahydrodipicolinate + H2O + H(+)</text>
        <dbReference type="Rhea" id="RHEA:34171"/>
        <dbReference type="ChEBI" id="CHEBI:15361"/>
        <dbReference type="ChEBI" id="CHEBI:15377"/>
        <dbReference type="ChEBI" id="CHEBI:15378"/>
        <dbReference type="ChEBI" id="CHEBI:67139"/>
        <dbReference type="ChEBI" id="CHEBI:537519"/>
        <dbReference type="EC" id="4.3.3.7"/>
    </reaction>
</comment>
<dbReference type="InterPro" id="IPR005263">
    <property type="entry name" value="DapA"/>
</dbReference>
<dbReference type="GO" id="GO:0008840">
    <property type="term" value="F:4-hydroxy-tetrahydrodipicolinate synthase activity"/>
    <property type="evidence" value="ECO:0007669"/>
    <property type="project" value="UniProtKB-UniRule"/>
</dbReference>
<dbReference type="GO" id="GO:0005829">
    <property type="term" value="C:cytosol"/>
    <property type="evidence" value="ECO:0007669"/>
    <property type="project" value="TreeGrafter"/>
</dbReference>
<keyword evidence="6 12" id="KW-0028">Amino-acid biosynthesis</keyword>
<dbReference type="GO" id="GO:0009089">
    <property type="term" value="P:lysine biosynthetic process via diaminopimelate"/>
    <property type="evidence" value="ECO:0007669"/>
    <property type="project" value="UniProtKB-UniRule"/>
</dbReference>
<dbReference type="InterPro" id="IPR002220">
    <property type="entry name" value="DapA-like"/>
</dbReference>
<evidence type="ECO:0000256" key="7">
    <source>
        <dbReference type="ARBA" id="ARBA00022915"/>
    </source>
</evidence>
<dbReference type="AlphaFoldDB" id="A0AAW5BW86"/>
<feature type="site" description="Part of a proton relay during catalysis" evidence="12">
    <location>
        <position position="48"/>
    </location>
</feature>
<organism evidence="16 17">
    <name type="scientific">Enterocloster aldenensis</name>
    <dbReference type="NCBI Taxonomy" id="358742"/>
    <lineage>
        <taxon>Bacteria</taxon>
        <taxon>Bacillati</taxon>
        <taxon>Bacillota</taxon>
        <taxon>Clostridia</taxon>
        <taxon>Lachnospirales</taxon>
        <taxon>Lachnospiraceae</taxon>
        <taxon>Enterocloster</taxon>
    </lineage>
</organism>
<keyword evidence="8 12" id="KW-0457">Lysine biosynthesis</keyword>
<gene>
    <name evidence="12 16" type="primary">dapA</name>
    <name evidence="16" type="ORF">L0N08_23780</name>
</gene>
<evidence type="ECO:0000256" key="14">
    <source>
        <dbReference type="PIRSR" id="PIRSR001365-1"/>
    </source>
</evidence>
<dbReference type="SMART" id="SM01130">
    <property type="entry name" value="DHDPS"/>
    <property type="match status" value="1"/>
</dbReference>
<dbReference type="CDD" id="cd00950">
    <property type="entry name" value="DHDPS"/>
    <property type="match status" value="1"/>
</dbReference>
<keyword evidence="7 12" id="KW-0220">Diaminopimelate biosynthesis</keyword>
<evidence type="ECO:0000256" key="15">
    <source>
        <dbReference type="PIRSR" id="PIRSR001365-2"/>
    </source>
</evidence>
<accession>A0AAW5BW86</accession>
<dbReference type="Proteomes" id="UP001299608">
    <property type="component" value="Unassembled WGS sequence"/>
</dbReference>
<sequence>MKHSIFEGSAAAIVTPMDDYGNLDYEAMGRLLDRIMDGGTDAVVVNGTTGESATLDDREKLSVMEYVIRHVDGRIPVIAGTGSNCTEHAVKLSREAEKLGADGLLQVTPYYNKASQEGLVRHFTEVGDHVGIPILLYNVPSRTGVDIRPETYRILSEHPNIRGTKEAGGNMAALARTAALCGDGFDIYSGNDDQTLPIMALGGKGVISVLANIMPRQTHDMCRLFLDGKIKESRKMQLKLLDIMDALFWDVNPIPVKAALSIMGVCTDSCRLPLTPMGREQKKRLAAVMQRYGLTGTDSASY</sequence>
<feature type="site" description="Part of a proton relay during catalysis" evidence="12">
    <location>
        <position position="111"/>
    </location>
</feature>
<comment type="caution">
    <text evidence="16">The sequence shown here is derived from an EMBL/GenBank/DDBJ whole genome shotgun (WGS) entry which is preliminary data.</text>
</comment>
<keyword evidence="9 12" id="KW-0456">Lyase</keyword>
<dbReference type="EC" id="4.3.3.7" evidence="4 12"/>
<dbReference type="HAMAP" id="MF_00418">
    <property type="entry name" value="DapA"/>
    <property type="match status" value="1"/>
</dbReference>
<dbReference type="InterPro" id="IPR013785">
    <property type="entry name" value="Aldolase_TIM"/>
</dbReference>
<evidence type="ECO:0000256" key="9">
    <source>
        <dbReference type="ARBA" id="ARBA00023239"/>
    </source>
</evidence>
<dbReference type="GeneID" id="97205453"/>
<dbReference type="Pfam" id="PF00701">
    <property type="entry name" value="DHDPS"/>
    <property type="match status" value="1"/>
</dbReference>
<evidence type="ECO:0000256" key="13">
    <source>
        <dbReference type="PIRNR" id="PIRNR001365"/>
    </source>
</evidence>
<dbReference type="PIRSF" id="PIRSF001365">
    <property type="entry name" value="DHDPS"/>
    <property type="match status" value="1"/>
</dbReference>
<comment type="subunit">
    <text evidence="12">Homotetramer; dimer of dimers.</text>
</comment>
<evidence type="ECO:0000256" key="3">
    <source>
        <dbReference type="ARBA" id="ARBA00007592"/>
    </source>
</evidence>
<dbReference type="SUPFAM" id="SSF51569">
    <property type="entry name" value="Aldolase"/>
    <property type="match status" value="1"/>
</dbReference>
<dbReference type="EMBL" id="JAKNGE010000037">
    <property type="protein sequence ID" value="MCG4748445.1"/>
    <property type="molecule type" value="Genomic_DNA"/>
</dbReference>
<feature type="active site" description="Schiff-base intermediate with substrate" evidence="12 14">
    <location>
        <position position="165"/>
    </location>
</feature>
<feature type="active site" description="Proton donor/acceptor" evidence="12 14">
    <location>
        <position position="137"/>
    </location>
</feature>
<evidence type="ECO:0000256" key="5">
    <source>
        <dbReference type="ARBA" id="ARBA00022490"/>
    </source>
</evidence>
<evidence type="ECO:0000313" key="16">
    <source>
        <dbReference type="EMBL" id="MCG4748445.1"/>
    </source>
</evidence>
<evidence type="ECO:0000256" key="8">
    <source>
        <dbReference type="ARBA" id="ARBA00023154"/>
    </source>
</evidence>
<comment type="function">
    <text evidence="1 12">Catalyzes the condensation of (S)-aspartate-beta-semialdehyde [(S)-ASA] and pyruvate to 4-hydroxy-tetrahydrodipicolinate (HTPA).</text>
</comment>
<dbReference type="Gene3D" id="3.20.20.70">
    <property type="entry name" value="Aldolase class I"/>
    <property type="match status" value="1"/>
</dbReference>
<dbReference type="PANTHER" id="PTHR12128">
    <property type="entry name" value="DIHYDRODIPICOLINATE SYNTHASE"/>
    <property type="match status" value="1"/>
</dbReference>
<feature type="binding site" evidence="12 15">
    <location>
        <position position="49"/>
    </location>
    <ligand>
        <name>pyruvate</name>
        <dbReference type="ChEBI" id="CHEBI:15361"/>
    </ligand>
</feature>
<evidence type="ECO:0000256" key="10">
    <source>
        <dbReference type="ARBA" id="ARBA00023270"/>
    </source>
</evidence>
<evidence type="ECO:0000256" key="2">
    <source>
        <dbReference type="ARBA" id="ARBA00005120"/>
    </source>
</evidence>
<comment type="subcellular location">
    <subcellularLocation>
        <location evidence="12">Cytoplasm</location>
    </subcellularLocation>
</comment>
<evidence type="ECO:0000256" key="12">
    <source>
        <dbReference type="HAMAP-Rule" id="MF_00418"/>
    </source>
</evidence>
<dbReference type="PROSITE" id="PS00665">
    <property type="entry name" value="DHDPS_1"/>
    <property type="match status" value="1"/>
</dbReference>
<dbReference type="PRINTS" id="PR00146">
    <property type="entry name" value="DHPICSNTHASE"/>
</dbReference>
<keyword evidence="5 12" id="KW-0963">Cytoplasm</keyword>
<feature type="binding site" evidence="12 15">
    <location>
        <position position="207"/>
    </location>
    <ligand>
        <name>pyruvate</name>
        <dbReference type="ChEBI" id="CHEBI:15361"/>
    </ligand>
</feature>
<evidence type="ECO:0000256" key="11">
    <source>
        <dbReference type="ARBA" id="ARBA00047836"/>
    </source>
</evidence>
<evidence type="ECO:0000256" key="1">
    <source>
        <dbReference type="ARBA" id="ARBA00003294"/>
    </source>
</evidence>
<evidence type="ECO:0000256" key="6">
    <source>
        <dbReference type="ARBA" id="ARBA00022605"/>
    </source>
</evidence>
<protein>
    <recommendedName>
        <fullName evidence="4 12">4-hydroxy-tetrahydrodipicolinate synthase</fullName>
        <shortName evidence="12">HTPA synthase</shortName>
        <ecNumber evidence="4 12">4.3.3.7</ecNumber>
    </recommendedName>
</protein>
<dbReference type="PANTHER" id="PTHR12128:SF66">
    <property type="entry name" value="4-HYDROXY-2-OXOGLUTARATE ALDOLASE, MITOCHONDRIAL"/>
    <property type="match status" value="1"/>
</dbReference>
<proteinExistence type="inferred from homology"/>
<evidence type="ECO:0000256" key="4">
    <source>
        <dbReference type="ARBA" id="ARBA00012086"/>
    </source>
</evidence>
<dbReference type="GO" id="GO:0019877">
    <property type="term" value="P:diaminopimelate biosynthetic process"/>
    <property type="evidence" value="ECO:0007669"/>
    <property type="project" value="UniProtKB-UniRule"/>
</dbReference>
<keyword evidence="10 12" id="KW-0704">Schiff base</keyword>
<dbReference type="InterPro" id="IPR020624">
    <property type="entry name" value="Schiff_base-form_aldolases_CS"/>
</dbReference>
<comment type="similarity">
    <text evidence="3 12 13">Belongs to the DapA family.</text>
</comment>
<comment type="caution">
    <text evidence="12">Was originally thought to be a dihydrodipicolinate synthase (DHDPS), catalyzing the condensation of (S)-aspartate-beta-semialdehyde [(S)-ASA] and pyruvate to dihydrodipicolinate (DHDP). However, it was shown in E.coli that the product of the enzymatic reaction is not dihydrodipicolinate but in fact (4S)-4-hydroxy-2,3,4,5-tetrahydro-(2S)-dipicolinic acid (HTPA), and that the consecutive dehydration reaction leading to DHDP is not spontaneous but catalyzed by DapB.</text>
</comment>
<name>A0AAW5BW86_9FIRM</name>
<dbReference type="NCBIfam" id="TIGR00674">
    <property type="entry name" value="dapA"/>
    <property type="match status" value="1"/>
</dbReference>
<reference evidence="16" key="1">
    <citation type="submission" date="2022-01" db="EMBL/GenBank/DDBJ databases">
        <title>Collection of gut derived symbiotic bacterial strains cultured from healthy donors.</title>
        <authorList>
            <person name="Lin H."/>
            <person name="Kohout C."/>
            <person name="Waligurski E."/>
            <person name="Pamer E.G."/>
        </authorList>
    </citation>
    <scope>NUCLEOTIDE SEQUENCE</scope>
    <source>
        <strain evidence="16">DFI.6.55</strain>
    </source>
</reference>